<dbReference type="InterPro" id="IPR011249">
    <property type="entry name" value="Metalloenz_LuxS/M16"/>
</dbReference>
<gene>
    <name evidence="8" type="ORF">RSO01_84820</name>
</gene>
<sequence length="408" mass="44612">MVLPSSRAPIVNQLVVYKVGSADEVYGKTGIAHFLEHMMFKGTGTVGPTEFSRIVSKNGGRDNAYTSFDTTGYYQTVAPDRLEMVMRMEADRMANLRITEKELIPERQVVLEERRMRTENSPAALLGEAVQEQLYGRHKPYGMPISGYVDDVKKLSVHDLAAFYAKWYMPNNAILIVAGDTTADQVRKLAEKHYGPIPQRKVDPRRRPGEGASDLPQRVTRADARVAEPRWSRYYLAPSYHKGESQYAYALEVLARLLGGGETSRLWNNLVVDRKIALSAWASYSPSSLGLTSFDLGVHPAAGTPIVEIESAVGGLLGKLLDDGVTAEEVERAQNQLLAAAIYSQDSLQSGPRIYGGALGVGGTVADIDAWPQRIAAVTPAAVVAAARHVWRADGLVTSVLTPQEGMR</sequence>
<feature type="compositionally biased region" description="Basic and acidic residues" evidence="5">
    <location>
        <begin position="196"/>
        <end position="209"/>
    </location>
</feature>
<dbReference type="Pfam" id="PF00675">
    <property type="entry name" value="Peptidase_M16"/>
    <property type="match status" value="1"/>
</dbReference>
<evidence type="ECO:0000256" key="3">
    <source>
        <dbReference type="ARBA" id="ARBA00023049"/>
    </source>
</evidence>
<comment type="caution">
    <text evidence="8">The sequence shown here is derived from an EMBL/GenBank/DDBJ whole genome shotgun (WGS) entry which is preliminary data.</text>
</comment>
<evidence type="ECO:0000256" key="2">
    <source>
        <dbReference type="ARBA" id="ARBA00007261"/>
    </source>
</evidence>
<dbReference type="GO" id="GO:0006508">
    <property type="term" value="P:proteolysis"/>
    <property type="evidence" value="ECO:0007669"/>
    <property type="project" value="InterPro"/>
</dbReference>
<dbReference type="InterPro" id="IPR001431">
    <property type="entry name" value="Pept_M16_Zn_BS"/>
</dbReference>
<organism evidence="8 9">
    <name type="scientific">Reyranella soli</name>
    <dbReference type="NCBI Taxonomy" id="1230389"/>
    <lineage>
        <taxon>Bacteria</taxon>
        <taxon>Pseudomonadati</taxon>
        <taxon>Pseudomonadota</taxon>
        <taxon>Alphaproteobacteria</taxon>
        <taxon>Hyphomicrobiales</taxon>
        <taxon>Reyranellaceae</taxon>
        <taxon>Reyranella</taxon>
    </lineage>
</organism>
<comment type="similarity">
    <text evidence="2 4">Belongs to the peptidase M16 family.</text>
</comment>
<proteinExistence type="inferred from homology"/>
<evidence type="ECO:0000256" key="4">
    <source>
        <dbReference type="RuleBase" id="RU004447"/>
    </source>
</evidence>
<keyword evidence="3" id="KW-0482">Metalloprotease</keyword>
<dbReference type="InterPro" id="IPR011765">
    <property type="entry name" value="Pept_M16_N"/>
</dbReference>
<dbReference type="EMBL" id="BKAJ01000214">
    <property type="protein sequence ID" value="GEP61316.1"/>
    <property type="molecule type" value="Genomic_DNA"/>
</dbReference>
<name>A0A512NQU1_9HYPH</name>
<dbReference type="AlphaFoldDB" id="A0A512NQU1"/>
<evidence type="ECO:0000256" key="5">
    <source>
        <dbReference type="SAM" id="MobiDB-lite"/>
    </source>
</evidence>
<dbReference type="InterPro" id="IPR007863">
    <property type="entry name" value="Peptidase_M16_C"/>
</dbReference>
<keyword evidence="3" id="KW-0378">Hydrolase</keyword>
<dbReference type="PANTHER" id="PTHR11851">
    <property type="entry name" value="METALLOPROTEASE"/>
    <property type="match status" value="1"/>
</dbReference>
<evidence type="ECO:0000259" key="6">
    <source>
        <dbReference type="Pfam" id="PF00675"/>
    </source>
</evidence>
<evidence type="ECO:0000313" key="8">
    <source>
        <dbReference type="EMBL" id="GEP61316.1"/>
    </source>
</evidence>
<protein>
    <submittedName>
        <fullName evidence="8">Peptidase M16</fullName>
    </submittedName>
</protein>
<dbReference type="PANTHER" id="PTHR11851:SF49">
    <property type="entry name" value="MITOCHONDRIAL-PROCESSING PEPTIDASE SUBUNIT ALPHA"/>
    <property type="match status" value="1"/>
</dbReference>
<dbReference type="GO" id="GO:0046872">
    <property type="term" value="F:metal ion binding"/>
    <property type="evidence" value="ECO:0007669"/>
    <property type="project" value="InterPro"/>
</dbReference>
<keyword evidence="3" id="KW-0645">Protease</keyword>
<dbReference type="PROSITE" id="PS00143">
    <property type="entry name" value="INSULINASE"/>
    <property type="match status" value="1"/>
</dbReference>
<dbReference type="SUPFAM" id="SSF63411">
    <property type="entry name" value="LuxS/MPP-like metallohydrolase"/>
    <property type="match status" value="2"/>
</dbReference>
<dbReference type="GO" id="GO:0004222">
    <property type="term" value="F:metalloendopeptidase activity"/>
    <property type="evidence" value="ECO:0007669"/>
    <property type="project" value="InterPro"/>
</dbReference>
<feature type="region of interest" description="Disordered" evidence="5">
    <location>
        <begin position="196"/>
        <end position="219"/>
    </location>
</feature>
<dbReference type="RefSeq" id="WP_218037631.1">
    <property type="nucleotide sequence ID" value="NZ_BKAJ01000214.1"/>
</dbReference>
<keyword evidence="9" id="KW-1185">Reference proteome</keyword>
<reference evidence="8 9" key="1">
    <citation type="submission" date="2019-07" db="EMBL/GenBank/DDBJ databases">
        <title>Whole genome shotgun sequence of Reyranella soli NBRC 108950.</title>
        <authorList>
            <person name="Hosoyama A."/>
            <person name="Uohara A."/>
            <person name="Ohji S."/>
            <person name="Ichikawa N."/>
        </authorList>
    </citation>
    <scope>NUCLEOTIDE SEQUENCE [LARGE SCALE GENOMIC DNA]</scope>
    <source>
        <strain evidence="8 9">NBRC 108950</strain>
    </source>
</reference>
<dbReference type="InterPro" id="IPR050361">
    <property type="entry name" value="MPP/UQCRC_Complex"/>
</dbReference>
<evidence type="ECO:0000259" key="7">
    <source>
        <dbReference type="Pfam" id="PF05193"/>
    </source>
</evidence>
<evidence type="ECO:0000313" key="9">
    <source>
        <dbReference type="Proteomes" id="UP000321058"/>
    </source>
</evidence>
<dbReference type="Gene3D" id="3.30.830.10">
    <property type="entry name" value="Metalloenzyme, LuxS/M16 peptidase-like"/>
    <property type="match status" value="2"/>
</dbReference>
<dbReference type="Proteomes" id="UP000321058">
    <property type="component" value="Unassembled WGS sequence"/>
</dbReference>
<feature type="domain" description="Peptidase M16 C-terminal" evidence="7">
    <location>
        <begin position="155"/>
        <end position="337"/>
    </location>
</feature>
<dbReference type="Pfam" id="PF05193">
    <property type="entry name" value="Peptidase_M16_C"/>
    <property type="match status" value="1"/>
</dbReference>
<comment type="cofactor">
    <cofactor evidence="1">
        <name>Zn(2+)</name>
        <dbReference type="ChEBI" id="CHEBI:29105"/>
    </cofactor>
</comment>
<evidence type="ECO:0000256" key="1">
    <source>
        <dbReference type="ARBA" id="ARBA00001947"/>
    </source>
</evidence>
<feature type="domain" description="Peptidase M16 N-terminal" evidence="6">
    <location>
        <begin position="6"/>
        <end position="136"/>
    </location>
</feature>
<accession>A0A512NQU1</accession>